<dbReference type="AlphaFoldDB" id="T1AI55"/>
<comment type="caution">
    <text evidence="2">The sequence shown here is derived from an EMBL/GenBank/DDBJ whole genome shotgun (WGS) entry which is preliminary data.</text>
</comment>
<feature type="domain" description="NAD(P)-binding" evidence="1">
    <location>
        <begin position="2"/>
        <end position="128"/>
    </location>
</feature>
<reference evidence="2" key="2">
    <citation type="journal article" date="2014" name="ISME J.">
        <title>Microbial stratification in low pH oxic and suboxic macroscopic growths along an acid mine drainage.</title>
        <authorList>
            <person name="Mendez-Garcia C."/>
            <person name="Mesa V."/>
            <person name="Sprenger R.R."/>
            <person name="Richter M."/>
            <person name="Diez M.S."/>
            <person name="Solano J."/>
            <person name="Bargiela R."/>
            <person name="Golyshina O.V."/>
            <person name="Manteca A."/>
            <person name="Ramos J.L."/>
            <person name="Gallego J.R."/>
            <person name="Llorente I."/>
            <person name="Martins Dos Santos V.A."/>
            <person name="Jensen O.N."/>
            <person name="Pelaez A.I."/>
            <person name="Sanchez J."/>
            <person name="Ferrer M."/>
        </authorList>
    </citation>
    <scope>NUCLEOTIDE SEQUENCE</scope>
</reference>
<dbReference type="Gene3D" id="3.40.50.720">
    <property type="entry name" value="NAD(P)-binding Rossmann-like Domain"/>
    <property type="match status" value="1"/>
</dbReference>
<dbReference type="PANTHER" id="PTHR43000">
    <property type="entry name" value="DTDP-D-GLUCOSE 4,6-DEHYDRATASE-RELATED"/>
    <property type="match status" value="1"/>
</dbReference>
<dbReference type="SUPFAM" id="SSF51735">
    <property type="entry name" value="NAD(P)-binding Rossmann-fold domains"/>
    <property type="match status" value="1"/>
</dbReference>
<reference evidence="2" key="1">
    <citation type="submission" date="2013-08" db="EMBL/GenBank/DDBJ databases">
        <authorList>
            <person name="Mendez C."/>
            <person name="Richter M."/>
            <person name="Ferrer M."/>
            <person name="Sanchez J."/>
        </authorList>
    </citation>
    <scope>NUCLEOTIDE SEQUENCE</scope>
</reference>
<dbReference type="Pfam" id="PF16363">
    <property type="entry name" value="GDP_Man_Dehyd"/>
    <property type="match status" value="1"/>
</dbReference>
<name>T1AI55_9ZZZZ</name>
<dbReference type="Gene3D" id="3.90.25.10">
    <property type="entry name" value="UDP-galactose 4-epimerase, domain 1"/>
    <property type="match status" value="1"/>
</dbReference>
<evidence type="ECO:0000313" key="2">
    <source>
        <dbReference type="EMBL" id="EQD56193.1"/>
    </source>
</evidence>
<dbReference type="EMBL" id="AUZX01008370">
    <property type="protein sequence ID" value="EQD56193.1"/>
    <property type="molecule type" value="Genomic_DNA"/>
</dbReference>
<dbReference type="InterPro" id="IPR016040">
    <property type="entry name" value="NAD(P)-bd_dom"/>
</dbReference>
<organism evidence="2">
    <name type="scientific">mine drainage metagenome</name>
    <dbReference type="NCBI Taxonomy" id="410659"/>
    <lineage>
        <taxon>unclassified sequences</taxon>
        <taxon>metagenomes</taxon>
        <taxon>ecological metagenomes</taxon>
    </lineage>
</organism>
<accession>T1AI55</accession>
<proteinExistence type="predicted"/>
<evidence type="ECO:0000259" key="1">
    <source>
        <dbReference type="Pfam" id="PF16363"/>
    </source>
</evidence>
<feature type="non-terminal residue" evidence="2">
    <location>
        <position position="1"/>
    </location>
</feature>
<sequence>PEKLIPTVVLAAIEGKDIPLYGDGLNIRDWLYVGDHIRAIRRIHEAGTPGETYNIGGNSERTNRSVINTILSILDRERPRSDGHSYSEQVKLVTDRPGHDRRYAMDASRLMRELDWTPEFSFESAIGETVRWYLANEKWWKNIRSQTYSGERLGVLSPSERGEE</sequence>
<protein>
    <submittedName>
        <fullName evidence="2">dTDP-glucose 4,6-dehydratase</fullName>
    </submittedName>
</protein>
<gene>
    <name evidence="2" type="ORF">B1A_11658</name>
</gene>
<dbReference type="InterPro" id="IPR036291">
    <property type="entry name" value="NAD(P)-bd_dom_sf"/>
</dbReference>